<evidence type="ECO:0000256" key="12">
    <source>
        <dbReference type="SAM" id="SignalP"/>
    </source>
</evidence>
<dbReference type="Pfam" id="PF07691">
    <property type="entry name" value="PA14"/>
    <property type="match status" value="1"/>
</dbReference>
<evidence type="ECO:0000313" key="15">
    <source>
        <dbReference type="Proteomes" id="UP000235786"/>
    </source>
</evidence>
<dbReference type="GO" id="GO:0031222">
    <property type="term" value="P:arabinan catabolic process"/>
    <property type="evidence" value="ECO:0007669"/>
    <property type="project" value="TreeGrafter"/>
</dbReference>
<keyword evidence="15" id="KW-1185">Reference proteome</keyword>
<evidence type="ECO:0000256" key="2">
    <source>
        <dbReference type="ARBA" id="ARBA00005336"/>
    </source>
</evidence>
<feature type="non-terminal residue" evidence="14">
    <location>
        <position position="946"/>
    </location>
</feature>
<evidence type="ECO:0000256" key="11">
    <source>
        <dbReference type="ARBA" id="ARBA00026107"/>
    </source>
</evidence>
<comment type="catalytic activity">
    <reaction evidence="10">
        <text>Hydrolysis of (1-&gt;4)-beta-D-xylans, to remove successive D-xylose residues from the non-reducing termini.</text>
        <dbReference type="EC" id="3.2.1.37"/>
    </reaction>
</comment>
<comment type="similarity">
    <text evidence="2">Belongs to the glycosyl hydrolase 3 family.</text>
</comment>
<dbReference type="Proteomes" id="UP000235786">
    <property type="component" value="Unassembled WGS sequence"/>
</dbReference>
<evidence type="ECO:0000256" key="8">
    <source>
        <dbReference type="ARBA" id="ARBA00023295"/>
    </source>
</evidence>
<keyword evidence="8" id="KW-0326">Glycosidase</keyword>
<keyword evidence="7" id="KW-0119">Carbohydrate metabolism</keyword>
<keyword evidence="4 12" id="KW-0732">Signal</keyword>
<gene>
    <name evidence="14" type="ORF">L207DRAFT_475902</name>
</gene>
<evidence type="ECO:0000313" key="14">
    <source>
        <dbReference type="EMBL" id="PMD28971.1"/>
    </source>
</evidence>
<dbReference type="InterPro" id="IPR026891">
    <property type="entry name" value="Fn3-like"/>
</dbReference>
<evidence type="ECO:0000256" key="7">
    <source>
        <dbReference type="ARBA" id="ARBA00023277"/>
    </source>
</evidence>
<dbReference type="InterPro" id="IPR013783">
    <property type="entry name" value="Ig-like_fold"/>
</dbReference>
<evidence type="ECO:0000259" key="13">
    <source>
        <dbReference type="PROSITE" id="PS51820"/>
    </source>
</evidence>
<proteinExistence type="inferred from homology"/>
<organism evidence="14 15">
    <name type="scientific">Hyaloscypha variabilis (strain UAMH 11265 / GT02V1 / F)</name>
    <name type="common">Meliniomyces variabilis</name>
    <dbReference type="NCBI Taxonomy" id="1149755"/>
    <lineage>
        <taxon>Eukaryota</taxon>
        <taxon>Fungi</taxon>
        <taxon>Dikarya</taxon>
        <taxon>Ascomycota</taxon>
        <taxon>Pezizomycotina</taxon>
        <taxon>Leotiomycetes</taxon>
        <taxon>Helotiales</taxon>
        <taxon>Hyaloscyphaceae</taxon>
        <taxon>Hyaloscypha</taxon>
        <taxon>Hyaloscypha variabilis</taxon>
    </lineage>
</organism>
<name>A0A2J6QRT3_HYAVF</name>
<dbReference type="Pfam" id="PF00933">
    <property type="entry name" value="Glyco_hydro_3"/>
    <property type="match status" value="1"/>
</dbReference>
<dbReference type="PANTHER" id="PTHR42721:SF3">
    <property type="entry name" value="BETA-D-XYLOSIDASE 5-RELATED"/>
    <property type="match status" value="1"/>
</dbReference>
<dbReference type="InterPro" id="IPR036962">
    <property type="entry name" value="Glyco_hydro_3_N_sf"/>
</dbReference>
<dbReference type="InterPro" id="IPR017853">
    <property type="entry name" value="GH"/>
</dbReference>
<dbReference type="Gene3D" id="3.20.20.300">
    <property type="entry name" value="Glycoside hydrolase, family 3, N-terminal domain"/>
    <property type="match status" value="1"/>
</dbReference>
<accession>A0A2J6QRT3</accession>
<keyword evidence="6" id="KW-0325">Glycoprotein</keyword>
<dbReference type="SUPFAM" id="SSF51445">
    <property type="entry name" value="(Trans)glycosidases"/>
    <property type="match status" value="1"/>
</dbReference>
<protein>
    <recommendedName>
        <fullName evidence="11">xylan 1,4-beta-xylosidase</fullName>
        <ecNumber evidence="11">3.2.1.37</ecNumber>
    </recommendedName>
</protein>
<evidence type="ECO:0000256" key="5">
    <source>
        <dbReference type="ARBA" id="ARBA00022801"/>
    </source>
</evidence>
<dbReference type="InterPro" id="IPR044993">
    <property type="entry name" value="BXL"/>
</dbReference>
<feature type="chain" id="PRO_5014359921" description="xylan 1,4-beta-xylosidase" evidence="12">
    <location>
        <begin position="24"/>
        <end position="946"/>
    </location>
</feature>
<dbReference type="Gene3D" id="2.60.40.10">
    <property type="entry name" value="Immunoglobulins"/>
    <property type="match status" value="1"/>
</dbReference>
<dbReference type="PANTHER" id="PTHR42721">
    <property type="entry name" value="SUGAR HYDROLASE-RELATED"/>
    <property type="match status" value="1"/>
</dbReference>
<dbReference type="PROSITE" id="PS51820">
    <property type="entry name" value="PA14"/>
    <property type="match status" value="1"/>
</dbReference>
<dbReference type="InterPro" id="IPR011658">
    <property type="entry name" value="PA14_dom"/>
</dbReference>
<dbReference type="SMART" id="SM01217">
    <property type="entry name" value="Fn3_like"/>
    <property type="match status" value="1"/>
</dbReference>
<feature type="domain" description="PA14" evidence="13">
    <location>
        <begin position="511"/>
        <end position="681"/>
    </location>
</feature>
<dbReference type="STRING" id="1149755.A0A2J6QRT3"/>
<dbReference type="OrthoDB" id="2123594at2759"/>
<comment type="pathway">
    <text evidence="1">Glycan degradation; xylan degradation.</text>
</comment>
<dbReference type="EMBL" id="KZ613980">
    <property type="protein sequence ID" value="PMD28971.1"/>
    <property type="molecule type" value="Genomic_DNA"/>
</dbReference>
<dbReference type="Pfam" id="PF01915">
    <property type="entry name" value="Glyco_hydro_3_C"/>
    <property type="match status" value="1"/>
</dbReference>
<dbReference type="SUPFAM" id="SSF52279">
    <property type="entry name" value="Beta-D-glucan exohydrolase, C-terminal domain"/>
    <property type="match status" value="1"/>
</dbReference>
<evidence type="ECO:0000256" key="9">
    <source>
        <dbReference type="ARBA" id="ARBA00023326"/>
    </source>
</evidence>
<feature type="signal peptide" evidence="12">
    <location>
        <begin position="1"/>
        <end position="23"/>
    </location>
</feature>
<dbReference type="GO" id="GO:0009044">
    <property type="term" value="F:xylan 1,4-beta-xylosidase activity"/>
    <property type="evidence" value="ECO:0007669"/>
    <property type="project" value="UniProtKB-EC"/>
</dbReference>
<keyword evidence="5 14" id="KW-0378">Hydrolase</keyword>
<dbReference type="GO" id="GO:0046556">
    <property type="term" value="F:alpha-L-arabinofuranosidase activity"/>
    <property type="evidence" value="ECO:0007669"/>
    <property type="project" value="TreeGrafter"/>
</dbReference>
<keyword evidence="9" id="KW-0624">Polysaccharide degradation</keyword>
<keyword evidence="3" id="KW-0858">Xylan degradation</keyword>
<dbReference type="Pfam" id="PF14310">
    <property type="entry name" value="Fn3-like"/>
    <property type="match status" value="1"/>
</dbReference>
<evidence type="ECO:0000256" key="6">
    <source>
        <dbReference type="ARBA" id="ARBA00023180"/>
    </source>
</evidence>
<dbReference type="Gene3D" id="3.40.50.1700">
    <property type="entry name" value="Glycoside hydrolase family 3 C-terminal domain"/>
    <property type="match status" value="2"/>
</dbReference>
<evidence type="ECO:0000256" key="3">
    <source>
        <dbReference type="ARBA" id="ARBA00022651"/>
    </source>
</evidence>
<dbReference type="AlphaFoldDB" id="A0A2J6QRT3"/>
<evidence type="ECO:0000256" key="10">
    <source>
        <dbReference type="ARBA" id="ARBA00024574"/>
    </source>
</evidence>
<evidence type="ECO:0000256" key="4">
    <source>
        <dbReference type="ARBA" id="ARBA00022729"/>
    </source>
</evidence>
<dbReference type="InterPro" id="IPR036881">
    <property type="entry name" value="Glyco_hydro_3_C_sf"/>
</dbReference>
<dbReference type="EC" id="3.2.1.37" evidence="11"/>
<evidence type="ECO:0000256" key="1">
    <source>
        <dbReference type="ARBA" id="ARBA00004851"/>
    </source>
</evidence>
<dbReference type="GO" id="GO:0045493">
    <property type="term" value="P:xylan catabolic process"/>
    <property type="evidence" value="ECO:0007669"/>
    <property type="project" value="UniProtKB-KW"/>
</dbReference>
<dbReference type="InterPro" id="IPR002772">
    <property type="entry name" value="Glyco_hydro_3_C"/>
</dbReference>
<sequence length="946" mass="104272">MHFNPSTWLPALQINWILSYFAGSLIEAQLPIGPSLPPVKGRHNVSIQRDTFLDTLVANMTVPELVMQLHITSAATIVDNNWAGEEAHDLGLGIIHDLYPTNSTQYNTLQRLSLQHSKLKIPTLQFGECLHGVGSYRQSMFPQSLGLAASFDVELVKRVGRAIGSEARSIGIGACLSPVLDLGLEPRWGRVQEAWGEDVLLTSQMGVAMASGLSKNGDWGSWDAVVPVVKHFAAYGSPQGGINGAPSMIHGVRQVMQDMLRPFKAVIDLGGARGVMMAYSEIDGIPSHVHPMLYQQLEEWGFDGLVTADDSGMVMLEKRHWVAGSPGEAIMQWFNAGGMIQYYDYPLEVFLNTTNELVTNGSVALSTLQLHVRKILAVKYDLGLFDKPFIPDDINSQTLTEAHVPLTLEAAQKSIILLENRNKTLPIKPVEQNISKIALIGPFSDTLNYGGYSGQYGATPIAHSTTIRQAILSYLSANASNVSLVSSWGVNDWYFNAQRPIPNYLLFTPDGIAGGLRGTYFADMNFKEPIFTQQETPNRDWGLFPPNGLPSNNFSVIWEGKLEVPVDGDLDGWIGVATSANCTAKLYIDDHLVHGSPLSITSTIQSNILGLKFTQQHSTDAPAGGSPFKLRKGAVHKIRLEFQAFQLERDVENVQTFNSKVELFWNLVERNNPIEKAVDLAFDADLILLAVGANWDSDGENGDRSTLSLSSNQTSLTNAIFALNKPVVLILQGGRPFAIPEFYSKAAAVINTFFPGQQGGQAISDVLFGVVNPGGRVPISVPRHIGTLPVYYWYKKTARVNSYLDEEWLPCYSFGYGLSYTTFTTGEFRAWSGSGNETFGVGDTIFFEVEVTNTGDIEGSYVGQVYLLRSVSSITQPMRRLMAFQRAYLKVRETKTVRMELDVDRYLPVLNRDWKWELEKGSYTFALLEDASPGADRTVNATLRCI</sequence>
<dbReference type="InterPro" id="IPR037524">
    <property type="entry name" value="PA14/GLEYA"/>
</dbReference>
<dbReference type="PRINTS" id="PR00133">
    <property type="entry name" value="GLHYDRLASE3"/>
</dbReference>
<reference evidence="14 15" key="1">
    <citation type="submission" date="2016-04" db="EMBL/GenBank/DDBJ databases">
        <title>A degradative enzymes factory behind the ericoid mycorrhizal symbiosis.</title>
        <authorList>
            <consortium name="DOE Joint Genome Institute"/>
            <person name="Martino E."/>
            <person name="Morin E."/>
            <person name="Grelet G."/>
            <person name="Kuo A."/>
            <person name="Kohler A."/>
            <person name="Daghino S."/>
            <person name="Barry K."/>
            <person name="Choi C."/>
            <person name="Cichocki N."/>
            <person name="Clum A."/>
            <person name="Copeland A."/>
            <person name="Hainaut M."/>
            <person name="Haridas S."/>
            <person name="Labutti K."/>
            <person name="Lindquist E."/>
            <person name="Lipzen A."/>
            <person name="Khouja H.-R."/>
            <person name="Murat C."/>
            <person name="Ohm R."/>
            <person name="Olson A."/>
            <person name="Spatafora J."/>
            <person name="Veneault-Fourrey C."/>
            <person name="Henrissat B."/>
            <person name="Grigoriev I."/>
            <person name="Martin F."/>
            <person name="Perotto S."/>
        </authorList>
    </citation>
    <scope>NUCLEOTIDE SEQUENCE [LARGE SCALE GENOMIC DNA]</scope>
    <source>
        <strain evidence="14 15">F</strain>
    </source>
</reference>
<dbReference type="InterPro" id="IPR001764">
    <property type="entry name" value="Glyco_hydro_3_N"/>
</dbReference>